<dbReference type="InterPro" id="IPR037192">
    <property type="entry name" value="ERO1-like_sf"/>
</dbReference>
<dbReference type="PIRSF" id="PIRSF017205">
    <property type="entry name" value="ERO1"/>
    <property type="match status" value="1"/>
</dbReference>
<evidence type="ECO:0000256" key="15">
    <source>
        <dbReference type="ARBA" id="ARBA00023284"/>
    </source>
</evidence>
<keyword evidence="12" id="KW-0472">Membrane</keyword>
<feature type="chain" id="PRO_5043698262" description="Endoplasmic reticulum oxidoreductin-1" evidence="19">
    <location>
        <begin position="33"/>
        <end position="401"/>
    </location>
</feature>
<feature type="disulfide bond" description="Redox-active" evidence="18">
    <location>
        <begin position="319"/>
        <end position="322"/>
    </location>
</feature>
<accession>A0AAV8P1P0</accession>
<protein>
    <recommendedName>
        <fullName evidence="22">Endoplasmic reticulum oxidoreductin-1</fullName>
    </recommendedName>
</protein>
<evidence type="ECO:0000256" key="11">
    <source>
        <dbReference type="ARBA" id="ARBA00023002"/>
    </source>
</evidence>
<feature type="disulfide bond" description="Redox-active" evidence="18">
    <location>
        <begin position="111"/>
        <end position="116"/>
    </location>
</feature>
<feature type="binding site" evidence="17">
    <location>
        <position position="189"/>
    </location>
    <ligand>
        <name>FAD</name>
        <dbReference type="ChEBI" id="CHEBI:57692"/>
    </ligand>
</feature>
<evidence type="ECO:0000256" key="19">
    <source>
        <dbReference type="SAM" id="SignalP"/>
    </source>
</evidence>
<evidence type="ECO:0000256" key="1">
    <source>
        <dbReference type="ARBA" id="ARBA00001974"/>
    </source>
</evidence>
<feature type="binding site" evidence="17">
    <location>
        <position position="219"/>
    </location>
    <ligand>
        <name>FAD</name>
        <dbReference type="ChEBI" id="CHEBI:57692"/>
    </ligand>
</feature>
<evidence type="ECO:0000256" key="14">
    <source>
        <dbReference type="ARBA" id="ARBA00023180"/>
    </source>
</evidence>
<dbReference type="SUPFAM" id="SSF110019">
    <property type="entry name" value="ERO1-like"/>
    <property type="match status" value="1"/>
</dbReference>
<comment type="cofactor">
    <cofactor evidence="1 17">
        <name>FAD</name>
        <dbReference type="ChEBI" id="CHEBI:57692"/>
    </cofactor>
</comment>
<dbReference type="GO" id="GO:0034975">
    <property type="term" value="P:protein folding in endoplasmic reticulum"/>
    <property type="evidence" value="ECO:0007669"/>
    <property type="project" value="InterPro"/>
</dbReference>
<dbReference type="GO" id="GO:0071949">
    <property type="term" value="F:FAD binding"/>
    <property type="evidence" value="ECO:0007669"/>
    <property type="project" value="InterPro"/>
</dbReference>
<keyword evidence="7 19" id="KW-0732">Signal</keyword>
<keyword evidence="21" id="KW-1185">Reference proteome</keyword>
<feature type="active site" description="Nucleophile" evidence="16">
    <location>
        <position position="319"/>
    </location>
</feature>
<evidence type="ECO:0000256" key="2">
    <source>
        <dbReference type="ARBA" id="ARBA00004367"/>
    </source>
</evidence>
<evidence type="ECO:0000256" key="17">
    <source>
        <dbReference type="PIRSR" id="PIRSR017205-2"/>
    </source>
</evidence>
<dbReference type="GO" id="GO:0016972">
    <property type="term" value="F:thiol oxidase activity"/>
    <property type="evidence" value="ECO:0007669"/>
    <property type="project" value="InterPro"/>
</dbReference>
<dbReference type="GO" id="GO:0005789">
    <property type="term" value="C:endoplasmic reticulum membrane"/>
    <property type="evidence" value="ECO:0007669"/>
    <property type="project" value="UniProtKB-SubCell"/>
</dbReference>
<dbReference type="Pfam" id="PF04137">
    <property type="entry name" value="ERO1"/>
    <property type="match status" value="2"/>
</dbReference>
<keyword evidence="15" id="KW-0676">Redox-active center</keyword>
<keyword evidence="11" id="KW-0560">Oxidoreductase</keyword>
<keyword evidence="9 17" id="KW-0274">FAD</keyword>
<evidence type="ECO:0000256" key="10">
    <source>
        <dbReference type="ARBA" id="ARBA00022982"/>
    </source>
</evidence>
<dbReference type="Proteomes" id="UP001222027">
    <property type="component" value="Unassembled WGS sequence"/>
</dbReference>
<evidence type="ECO:0000256" key="9">
    <source>
        <dbReference type="ARBA" id="ARBA00022827"/>
    </source>
</evidence>
<keyword evidence="14" id="KW-0325">Glycoprotein</keyword>
<reference evidence="20 21" key="1">
    <citation type="submission" date="2022-12" db="EMBL/GenBank/DDBJ databases">
        <title>Chromosome-scale assembly of the Ensete ventricosum genome.</title>
        <authorList>
            <person name="Dussert Y."/>
            <person name="Stocks J."/>
            <person name="Wendawek A."/>
            <person name="Woldeyes F."/>
            <person name="Nichols R.A."/>
            <person name="Borrell J.S."/>
        </authorList>
    </citation>
    <scope>NUCLEOTIDE SEQUENCE [LARGE SCALE GENOMIC DNA]</scope>
    <source>
        <strain evidence="21">cv. Maze</strain>
        <tissue evidence="20">Seeds</tissue>
    </source>
</reference>
<feature type="signal peptide" evidence="19">
    <location>
        <begin position="1"/>
        <end position="32"/>
    </location>
</feature>
<evidence type="ECO:0000313" key="20">
    <source>
        <dbReference type="EMBL" id="KAJ8458961.1"/>
    </source>
</evidence>
<dbReference type="AlphaFoldDB" id="A0AAV8P1P0"/>
<comment type="subcellular location">
    <subcellularLocation>
        <location evidence="2">Endoplasmic reticulum membrane</location>
        <topology evidence="2">Peripheral membrane protein</topology>
        <orientation evidence="2">Lumenal side</orientation>
    </subcellularLocation>
</comment>
<evidence type="ECO:0000313" key="21">
    <source>
        <dbReference type="Proteomes" id="UP001222027"/>
    </source>
</evidence>
<evidence type="ECO:0000256" key="7">
    <source>
        <dbReference type="ARBA" id="ARBA00022729"/>
    </source>
</evidence>
<sequence>MENAGAVSPRSRRWSWAVGALIAVLLATAVTSRNSPRSPLFGITNKLCPCTGSRKYTGIVEDCCCEYETVDALNKEVLHPILQELVTTPFFRYFRVKLWCDCPFWPDDGMCHLRDCSVFDNPWTYDDETDNAEMTYVNLQLNPERYTGYAGPSARRIWEAIYAENCPKDPSGEFCQEKRVLYKLISGLHSSISIHIASDYLLDEANNLWGENLELFYDRVLRHPERVRNLYFTFLFVLRAVTKAADYLEQAEYNTGNMEEDLKTQSLVRQLVYNPQLQIACPLPFDEAKLWQGESGPELKQQIQRQFRNISALMDCVGCEKCRLWGKLQVLGLGTALKILFSVDNDNLINQQLQLHRNEVIALANLLNRLSESVKFVHEKGPYAERIMEKKISSYTSKSSS</sequence>
<feature type="active site" evidence="16">
    <location>
        <position position="322"/>
    </location>
</feature>
<name>A0AAV8P1P0_ENSVE</name>
<keyword evidence="10" id="KW-0249">Electron transport</keyword>
<comment type="subunit">
    <text evidence="4">May function both as a monomer and a homodimer.</text>
</comment>
<feature type="binding site" evidence="17">
    <location>
        <position position="147"/>
    </location>
    <ligand>
        <name>FAD</name>
        <dbReference type="ChEBI" id="CHEBI:57692"/>
    </ligand>
</feature>
<feature type="binding site" evidence="17">
    <location>
        <position position="145"/>
    </location>
    <ligand>
        <name>FAD</name>
        <dbReference type="ChEBI" id="CHEBI:57692"/>
    </ligand>
</feature>
<dbReference type="InterPro" id="IPR007266">
    <property type="entry name" value="Ero1"/>
</dbReference>
<keyword evidence="5" id="KW-0813">Transport</keyword>
<evidence type="ECO:0008006" key="22">
    <source>
        <dbReference type="Google" id="ProtNLM"/>
    </source>
</evidence>
<feature type="binding site" evidence="17">
    <location>
        <position position="186"/>
    </location>
    <ligand>
        <name>FAD</name>
        <dbReference type="ChEBI" id="CHEBI:57692"/>
    </ligand>
</feature>
<feature type="binding site" evidence="17">
    <location>
        <position position="158"/>
    </location>
    <ligand>
        <name>FAD</name>
        <dbReference type="ChEBI" id="CHEBI:57692"/>
    </ligand>
</feature>
<evidence type="ECO:0000256" key="4">
    <source>
        <dbReference type="ARBA" id="ARBA00011802"/>
    </source>
</evidence>
<evidence type="ECO:0000256" key="3">
    <source>
        <dbReference type="ARBA" id="ARBA00008277"/>
    </source>
</evidence>
<keyword evidence="13 18" id="KW-1015">Disulfide bond</keyword>
<comment type="similarity">
    <text evidence="3">Belongs to the EROs family.</text>
</comment>
<keyword evidence="8" id="KW-0256">Endoplasmic reticulum</keyword>
<evidence type="ECO:0000256" key="8">
    <source>
        <dbReference type="ARBA" id="ARBA00022824"/>
    </source>
</evidence>
<gene>
    <name evidence="20" type="ORF">OPV22_031887</name>
</gene>
<evidence type="ECO:0000256" key="5">
    <source>
        <dbReference type="ARBA" id="ARBA00022448"/>
    </source>
</evidence>
<evidence type="ECO:0000256" key="12">
    <source>
        <dbReference type="ARBA" id="ARBA00023136"/>
    </source>
</evidence>
<evidence type="ECO:0000256" key="13">
    <source>
        <dbReference type="ARBA" id="ARBA00023157"/>
    </source>
</evidence>
<dbReference type="EMBL" id="JAQQAF010000009">
    <property type="protein sequence ID" value="KAJ8458961.1"/>
    <property type="molecule type" value="Genomic_DNA"/>
</dbReference>
<proteinExistence type="inferred from homology"/>
<comment type="caution">
    <text evidence="20">The sequence shown here is derived from an EMBL/GenBank/DDBJ whole genome shotgun (WGS) entry which is preliminary data.</text>
</comment>
<dbReference type="PANTHER" id="PTHR12613">
    <property type="entry name" value="ERO1-RELATED"/>
    <property type="match status" value="1"/>
</dbReference>
<organism evidence="20 21">
    <name type="scientific">Ensete ventricosum</name>
    <name type="common">Abyssinian banana</name>
    <name type="synonym">Musa ensete</name>
    <dbReference type="NCBI Taxonomy" id="4639"/>
    <lineage>
        <taxon>Eukaryota</taxon>
        <taxon>Viridiplantae</taxon>
        <taxon>Streptophyta</taxon>
        <taxon>Embryophyta</taxon>
        <taxon>Tracheophyta</taxon>
        <taxon>Spermatophyta</taxon>
        <taxon>Magnoliopsida</taxon>
        <taxon>Liliopsida</taxon>
        <taxon>Zingiberales</taxon>
        <taxon>Musaceae</taxon>
        <taxon>Ensete</taxon>
    </lineage>
</organism>
<dbReference type="PANTHER" id="PTHR12613:SF0">
    <property type="entry name" value="ERO1-LIKE PROTEIN"/>
    <property type="match status" value="1"/>
</dbReference>
<keyword evidence="6" id="KW-0285">Flavoprotein</keyword>
<evidence type="ECO:0000256" key="6">
    <source>
        <dbReference type="ARBA" id="ARBA00022630"/>
    </source>
</evidence>
<evidence type="ECO:0000256" key="16">
    <source>
        <dbReference type="PIRSR" id="PIRSR017205-1"/>
    </source>
</evidence>
<dbReference type="GO" id="GO:0015035">
    <property type="term" value="F:protein-disulfide reductase activity"/>
    <property type="evidence" value="ECO:0007669"/>
    <property type="project" value="InterPro"/>
</dbReference>
<evidence type="ECO:0000256" key="18">
    <source>
        <dbReference type="PIRSR" id="PIRSR017205-3"/>
    </source>
</evidence>